<keyword evidence="2" id="KW-1185">Reference proteome</keyword>
<evidence type="ECO:0000313" key="1">
    <source>
        <dbReference type="EMBL" id="VFS61715.1"/>
    </source>
</evidence>
<gene>
    <name evidence="1" type="ORF">NCTC12993_02031</name>
</gene>
<accession>A0A485AL57</accession>
<dbReference type="EMBL" id="CAADJD010000015">
    <property type="protein sequence ID" value="VFS61715.1"/>
    <property type="molecule type" value="Genomic_DNA"/>
</dbReference>
<evidence type="ECO:0000313" key="2">
    <source>
        <dbReference type="Proteomes" id="UP000401081"/>
    </source>
</evidence>
<organism evidence="1 2">
    <name type="scientific">Kluyvera cryocrescens</name>
    <name type="common">Kluyvera citrophila</name>
    <dbReference type="NCBI Taxonomy" id="580"/>
    <lineage>
        <taxon>Bacteria</taxon>
        <taxon>Pseudomonadati</taxon>
        <taxon>Pseudomonadota</taxon>
        <taxon>Gammaproteobacteria</taxon>
        <taxon>Enterobacterales</taxon>
        <taxon>Enterobacteriaceae</taxon>
        <taxon>Kluyvera</taxon>
    </lineage>
</organism>
<name>A0A485AL57_KLUCR</name>
<dbReference type="Proteomes" id="UP000401081">
    <property type="component" value="Unassembled WGS sequence"/>
</dbReference>
<reference evidence="1 2" key="1">
    <citation type="submission" date="2019-03" db="EMBL/GenBank/DDBJ databases">
        <authorList>
            <consortium name="Pathogen Informatics"/>
        </authorList>
    </citation>
    <scope>NUCLEOTIDE SEQUENCE [LARGE SCALE GENOMIC DNA]</scope>
    <source>
        <strain evidence="1 2">NCTC12993</strain>
    </source>
</reference>
<protein>
    <submittedName>
        <fullName evidence="1">Uncharacterized protein</fullName>
    </submittedName>
</protein>
<sequence length="77" mass="8557">MPTGVFCISQCARTGENAVIIGPFSSIFPKQPRFILYISQPAGILDPSFKSTRIQHEIICKSIDTRTFQGLILTLQD</sequence>
<dbReference type="AlphaFoldDB" id="A0A485AL57"/>
<proteinExistence type="predicted"/>